<keyword evidence="3" id="KW-1185">Reference proteome</keyword>
<dbReference type="KEGG" id="fls:GLV81_06365"/>
<evidence type="ECO:0000313" key="2">
    <source>
        <dbReference type="EMBL" id="QGW27763.1"/>
    </source>
</evidence>
<organism evidence="2 3">
    <name type="scientific">Phnomibacter ginsenosidimutans</name>
    <dbReference type="NCBI Taxonomy" id="2676868"/>
    <lineage>
        <taxon>Bacteria</taxon>
        <taxon>Pseudomonadati</taxon>
        <taxon>Bacteroidota</taxon>
        <taxon>Chitinophagia</taxon>
        <taxon>Chitinophagales</taxon>
        <taxon>Chitinophagaceae</taxon>
        <taxon>Phnomibacter</taxon>
    </lineage>
</organism>
<protein>
    <submittedName>
        <fullName evidence="2">Uncharacterized protein</fullName>
    </submittedName>
</protein>
<accession>A0A6I6G8I0</accession>
<dbReference type="AlphaFoldDB" id="A0A6I6G8I0"/>
<gene>
    <name evidence="2" type="ORF">GLV81_06365</name>
</gene>
<name>A0A6I6G8I0_9BACT</name>
<sequence length="252" mass="27420">MLASKQTILPSLETATNVASLAQQYPWYPTAQLWLSEQGNTEAPGKLAAFVQQPLRMHVLLTAVAPAQVEPESLGTNEQPEAVALAAEAEETVYHDPVHPPEEAAEEPAADAAAQEEQPLAAVAATASSDDEDLLFQPYHTVDYFAALGIKMDASQLGTTRFDVQLKSFTQWLKTMKRINYQTGQISNDPLVEAQASASLQTKEVVTEAMAEVLAQQGMAKQAIAVYEKLSLLHPEKSVFFAARIEKLKAEK</sequence>
<feature type="region of interest" description="Disordered" evidence="1">
    <location>
        <begin position="99"/>
        <end position="118"/>
    </location>
</feature>
<evidence type="ECO:0000256" key="1">
    <source>
        <dbReference type="SAM" id="MobiDB-lite"/>
    </source>
</evidence>
<proteinExistence type="predicted"/>
<dbReference type="RefSeq" id="WP_157477831.1">
    <property type="nucleotide sequence ID" value="NZ_CP046566.1"/>
</dbReference>
<reference evidence="2 3" key="1">
    <citation type="submission" date="2019-11" db="EMBL/GenBank/DDBJ databases">
        <authorList>
            <person name="Im W.T."/>
        </authorList>
    </citation>
    <scope>NUCLEOTIDE SEQUENCE [LARGE SCALE GENOMIC DNA]</scope>
    <source>
        <strain evidence="2 3">SB-02</strain>
    </source>
</reference>
<dbReference type="Proteomes" id="UP000426027">
    <property type="component" value="Chromosome"/>
</dbReference>
<evidence type="ECO:0000313" key="3">
    <source>
        <dbReference type="Proteomes" id="UP000426027"/>
    </source>
</evidence>
<dbReference type="EMBL" id="CP046566">
    <property type="protein sequence ID" value="QGW27763.1"/>
    <property type="molecule type" value="Genomic_DNA"/>
</dbReference>